<accession>A0A067MD07</accession>
<feature type="compositionally biased region" description="Polar residues" evidence="1">
    <location>
        <begin position="201"/>
        <end position="210"/>
    </location>
</feature>
<evidence type="ECO:0000313" key="2">
    <source>
        <dbReference type="EMBL" id="KDQ09757.1"/>
    </source>
</evidence>
<dbReference type="AlphaFoldDB" id="A0A067MD07"/>
<reference evidence="3" key="1">
    <citation type="journal article" date="2014" name="Proc. Natl. Acad. Sci. U.S.A.">
        <title>Extensive sampling of basidiomycete genomes demonstrates inadequacy of the white-rot/brown-rot paradigm for wood decay fungi.</title>
        <authorList>
            <person name="Riley R."/>
            <person name="Salamov A.A."/>
            <person name="Brown D.W."/>
            <person name="Nagy L.G."/>
            <person name="Floudas D."/>
            <person name="Held B.W."/>
            <person name="Levasseur A."/>
            <person name="Lombard V."/>
            <person name="Morin E."/>
            <person name="Otillar R."/>
            <person name="Lindquist E.A."/>
            <person name="Sun H."/>
            <person name="LaButti K.M."/>
            <person name="Schmutz J."/>
            <person name="Jabbour D."/>
            <person name="Luo H."/>
            <person name="Baker S.E."/>
            <person name="Pisabarro A.G."/>
            <person name="Walton J.D."/>
            <person name="Blanchette R.A."/>
            <person name="Henrissat B."/>
            <person name="Martin F."/>
            <person name="Cullen D."/>
            <person name="Hibbett D.S."/>
            <person name="Grigoriev I.V."/>
        </authorList>
    </citation>
    <scope>NUCLEOTIDE SEQUENCE [LARGE SCALE GENOMIC DNA]</scope>
    <source>
        <strain evidence="3">FD-172 SS1</strain>
    </source>
</reference>
<dbReference type="HOGENOM" id="CLU_003921_7_2_1"/>
<sequence length="393" mass="44071">MAEQEDVYAMPLWSHRSVPKFDENEPAQLSRFFKTLETRKDGESVEECGGAERGDYKAFKQAIFDLYPGAEEEKEITVKDVEKVVEARKGREMMSRGDLMQYHRAFLSASNPLVTAEQLSVREQNRLYFSGFSGDLFTQVHMRLGLLFPNHWLRDPYPIKDVRDAAMFFLDGTPTELVNPVPLPAHALPSSGVRANDSALFTSRRSPQTSDLEDRPHDPLQLERPPYTSHYVRDCPRAAEYVRDGKCIRDAGGRIVLPNTNMVPRGVGGQTMLERIDAWHVVNPGQMTPTSAVTRDPPPHMRAGVNLEEVEEEDRVAVLMKALETELRLRDEKKKVRFVGGSGGSGGRTAGVPTVAVFPKVTPEPVTPVIQPSSRQYHYLAPIDDPEASERVC</sequence>
<evidence type="ECO:0000256" key="1">
    <source>
        <dbReference type="SAM" id="MobiDB-lite"/>
    </source>
</evidence>
<keyword evidence="3" id="KW-1185">Reference proteome</keyword>
<dbReference type="InParanoid" id="A0A067MD07"/>
<name>A0A067MD07_BOTB1</name>
<organism evidence="2 3">
    <name type="scientific">Botryobasidium botryosum (strain FD-172 SS1)</name>
    <dbReference type="NCBI Taxonomy" id="930990"/>
    <lineage>
        <taxon>Eukaryota</taxon>
        <taxon>Fungi</taxon>
        <taxon>Dikarya</taxon>
        <taxon>Basidiomycota</taxon>
        <taxon>Agaricomycotina</taxon>
        <taxon>Agaricomycetes</taxon>
        <taxon>Cantharellales</taxon>
        <taxon>Botryobasidiaceae</taxon>
        <taxon>Botryobasidium</taxon>
    </lineage>
</organism>
<feature type="region of interest" description="Disordered" evidence="1">
    <location>
        <begin position="201"/>
        <end position="227"/>
    </location>
</feature>
<evidence type="ECO:0000313" key="3">
    <source>
        <dbReference type="Proteomes" id="UP000027195"/>
    </source>
</evidence>
<feature type="compositionally biased region" description="Basic and acidic residues" evidence="1">
    <location>
        <begin position="212"/>
        <end position="221"/>
    </location>
</feature>
<proteinExistence type="predicted"/>
<gene>
    <name evidence="2" type="ORF">BOTBODRAFT_178812</name>
</gene>
<protein>
    <submittedName>
        <fullName evidence="2">Uncharacterized protein</fullName>
    </submittedName>
</protein>
<dbReference type="EMBL" id="KL198075">
    <property type="protein sequence ID" value="KDQ09757.1"/>
    <property type="molecule type" value="Genomic_DNA"/>
</dbReference>
<dbReference type="Proteomes" id="UP000027195">
    <property type="component" value="Unassembled WGS sequence"/>
</dbReference>
<dbReference type="OrthoDB" id="3252634at2759"/>